<organism evidence="10 11">
    <name type="scientific">Vannielia litorea</name>
    <dbReference type="NCBI Taxonomy" id="1217970"/>
    <lineage>
        <taxon>Bacteria</taxon>
        <taxon>Pseudomonadati</taxon>
        <taxon>Pseudomonadota</taxon>
        <taxon>Alphaproteobacteria</taxon>
        <taxon>Rhodobacterales</taxon>
        <taxon>Paracoccaceae</taxon>
        <taxon>Vannielia</taxon>
    </lineage>
</organism>
<protein>
    <recommendedName>
        <fullName evidence="8">Biotin transporter</fullName>
    </recommendedName>
</protein>
<dbReference type="RefSeq" id="WP_074256398.1">
    <property type="nucleotide sequence ID" value="NZ_FSRL01000001.1"/>
</dbReference>
<evidence type="ECO:0000256" key="6">
    <source>
        <dbReference type="ARBA" id="ARBA00022989"/>
    </source>
</evidence>
<accession>A0A1N6GC43</accession>
<dbReference type="Proteomes" id="UP000184932">
    <property type="component" value="Unassembled WGS sequence"/>
</dbReference>
<comment type="subcellular location">
    <subcellularLocation>
        <location evidence="1 8">Cell membrane</location>
        <topology evidence="1 8">Multi-pass membrane protein</topology>
    </subcellularLocation>
</comment>
<evidence type="ECO:0000256" key="7">
    <source>
        <dbReference type="ARBA" id="ARBA00023136"/>
    </source>
</evidence>
<name>A0A1N6GC43_9RHOB</name>
<dbReference type="PANTHER" id="PTHR34295">
    <property type="entry name" value="BIOTIN TRANSPORTER BIOY"/>
    <property type="match status" value="1"/>
</dbReference>
<evidence type="ECO:0000313" key="10">
    <source>
        <dbReference type="EMBL" id="SIO05120.1"/>
    </source>
</evidence>
<keyword evidence="7 8" id="KW-0472">Membrane</keyword>
<feature type="transmembrane region" description="Helical" evidence="9">
    <location>
        <begin position="55"/>
        <end position="75"/>
    </location>
</feature>
<evidence type="ECO:0000256" key="8">
    <source>
        <dbReference type="PIRNR" id="PIRNR016661"/>
    </source>
</evidence>
<comment type="similarity">
    <text evidence="2 8">Belongs to the BioY family.</text>
</comment>
<evidence type="ECO:0000256" key="1">
    <source>
        <dbReference type="ARBA" id="ARBA00004651"/>
    </source>
</evidence>
<feature type="transmembrane region" description="Helical" evidence="9">
    <location>
        <begin position="87"/>
        <end position="105"/>
    </location>
</feature>
<dbReference type="AlphaFoldDB" id="A0A1N6GC43"/>
<evidence type="ECO:0000256" key="4">
    <source>
        <dbReference type="ARBA" id="ARBA00022475"/>
    </source>
</evidence>
<keyword evidence="5 9" id="KW-0812">Transmembrane</keyword>
<dbReference type="Gene3D" id="1.10.1760.20">
    <property type="match status" value="1"/>
</dbReference>
<dbReference type="PIRSF" id="PIRSF016661">
    <property type="entry name" value="BioY"/>
    <property type="match status" value="1"/>
</dbReference>
<evidence type="ECO:0000313" key="11">
    <source>
        <dbReference type="Proteomes" id="UP000184932"/>
    </source>
</evidence>
<evidence type="ECO:0000256" key="3">
    <source>
        <dbReference type="ARBA" id="ARBA00022448"/>
    </source>
</evidence>
<dbReference type="EMBL" id="FSRL01000001">
    <property type="protein sequence ID" value="SIO05120.1"/>
    <property type="molecule type" value="Genomic_DNA"/>
</dbReference>
<dbReference type="Pfam" id="PF02632">
    <property type="entry name" value="BioY"/>
    <property type="match status" value="1"/>
</dbReference>
<evidence type="ECO:0000256" key="2">
    <source>
        <dbReference type="ARBA" id="ARBA00010692"/>
    </source>
</evidence>
<dbReference type="GO" id="GO:0015225">
    <property type="term" value="F:biotin transmembrane transporter activity"/>
    <property type="evidence" value="ECO:0007669"/>
    <property type="project" value="UniProtKB-UniRule"/>
</dbReference>
<gene>
    <name evidence="10" type="ORF">SAMN05444002_2370</name>
</gene>
<dbReference type="InterPro" id="IPR003784">
    <property type="entry name" value="BioY"/>
</dbReference>
<feature type="transmembrane region" description="Helical" evidence="9">
    <location>
        <begin position="111"/>
        <end position="137"/>
    </location>
</feature>
<keyword evidence="3 8" id="KW-0813">Transport</keyword>
<keyword evidence="4 8" id="KW-1003">Cell membrane</keyword>
<dbReference type="STRING" id="1217970.SAMN05444002_2370"/>
<dbReference type="OrthoDB" id="9803495at2"/>
<dbReference type="GO" id="GO:0005886">
    <property type="term" value="C:plasma membrane"/>
    <property type="evidence" value="ECO:0007669"/>
    <property type="project" value="UniProtKB-SubCell"/>
</dbReference>
<keyword evidence="11" id="KW-1185">Reference proteome</keyword>
<sequence length="186" mass="18721">MKRISERDVVMIALFAALIAVLGLIPKLTLASGIPITAQTLGIMLCGTVLGAWRGAAAAALFCLLVLLGLPLLAGGRGGLGVLMTPWAGFFVGFPIAAFVTGLVMERLRAAPVAVGAAAGSVLGGIVALYVVALAWYMLVKPAGLGEAVTVAALPFIPGDLIKAVLAALVTQALARARPGALPSRG</sequence>
<evidence type="ECO:0000256" key="5">
    <source>
        <dbReference type="ARBA" id="ARBA00022692"/>
    </source>
</evidence>
<keyword evidence="6 9" id="KW-1133">Transmembrane helix</keyword>
<proteinExistence type="inferred from homology"/>
<dbReference type="PANTHER" id="PTHR34295:SF4">
    <property type="entry name" value="BIOTIN TRANSPORTER BIOY-RELATED"/>
    <property type="match status" value="1"/>
</dbReference>
<reference evidence="11" key="1">
    <citation type="submission" date="2016-11" db="EMBL/GenBank/DDBJ databases">
        <authorList>
            <person name="Varghese N."/>
            <person name="Submissions S."/>
        </authorList>
    </citation>
    <scope>NUCLEOTIDE SEQUENCE [LARGE SCALE GENOMIC DNA]</scope>
    <source>
        <strain evidence="11">DSM 29440</strain>
    </source>
</reference>
<evidence type="ECO:0000256" key="9">
    <source>
        <dbReference type="SAM" id="Phobius"/>
    </source>
</evidence>